<dbReference type="RefSeq" id="WP_123126911.1">
    <property type="nucleotide sequence ID" value="NZ_RJJD01000005.1"/>
</dbReference>
<comment type="caution">
    <text evidence="1">The sequence shown here is derived from an EMBL/GenBank/DDBJ whole genome shotgun (WGS) entry which is preliminary data.</text>
</comment>
<reference evidence="1 2" key="1">
    <citation type="submission" date="2018-11" db="EMBL/GenBank/DDBJ databases">
        <title>Rufibacter latericius sp. nov., isolated from water in Baiyang Lake.</title>
        <authorList>
            <person name="Yang Y."/>
        </authorList>
    </citation>
    <scope>NUCLEOTIDE SEQUENCE [LARGE SCALE GENOMIC DNA]</scope>
    <source>
        <strain evidence="1 2">R-22-1c-1</strain>
    </source>
</reference>
<proteinExistence type="predicted"/>
<accession>A0A3M9MMY7</accession>
<gene>
    <name evidence="1" type="ORF">EFB08_10535</name>
</gene>
<dbReference type="OrthoDB" id="839908at2"/>
<dbReference type="AlphaFoldDB" id="A0A3M9MMY7"/>
<dbReference type="EMBL" id="RJJD01000005">
    <property type="protein sequence ID" value="RNI26904.1"/>
    <property type="molecule type" value="Genomic_DNA"/>
</dbReference>
<sequence length="303" mass="34198">MEALAFFIDLTRRGGLKEWEQTYLTPKPELLDHEVNLDSKTASYTGFDEHGQLTTILYPLIGMMEQKVKEEQKKTLQAISRHVLNQPRAEQKEYLQDVISLLNHLKEGVSQDSIFQAYSSVSESLEYLTQDLATTYGRLLGENSLETPSEQYISSKSKRGPALVPETFTYTGFGTMSEEEAKEKLKDFAHSLIKQKLISDLAVKTNKVSSRSVIDSIIKIFQGKKLKSSVIWSGTQEELSFLIKQLKGQKLIAKTPCQWKIAASCFIQLDGSRFKEAFLRGAHAPKDPKGVQQAIEQLLYNPS</sequence>
<organism evidence="1 2">
    <name type="scientific">Rufibacter latericius</name>
    <dbReference type="NCBI Taxonomy" id="2487040"/>
    <lineage>
        <taxon>Bacteria</taxon>
        <taxon>Pseudomonadati</taxon>
        <taxon>Bacteroidota</taxon>
        <taxon>Cytophagia</taxon>
        <taxon>Cytophagales</taxon>
        <taxon>Hymenobacteraceae</taxon>
        <taxon>Rufibacter</taxon>
    </lineage>
</organism>
<evidence type="ECO:0000313" key="1">
    <source>
        <dbReference type="EMBL" id="RNI26904.1"/>
    </source>
</evidence>
<name>A0A3M9MMY7_9BACT</name>
<protein>
    <submittedName>
        <fullName evidence="1">Uncharacterized protein</fullName>
    </submittedName>
</protein>
<keyword evidence="2" id="KW-1185">Reference proteome</keyword>
<dbReference type="Proteomes" id="UP000272117">
    <property type="component" value="Unassembled WGS sequence"/>
</dbReference>
<evidence type="ECO:0000313" key="2">
    <source>
        <dbReference type="Proteomes" id="UP000272117"/>
    </source>
</evidence>